<keyword evidence="1" id="KW-1185">Reference proteome</keyword>
<name>A0A914DKC4_9BILA</name>
<evidence type="ECO:0000313" key="2">
    <source>
        <dbReference type="WBParaSite" id="ACRNAN_scaffold2954.g30195.t1"/>
    </source>
</evidence>
<sequence>MTKPGLDLLKEDTHFHDVYGYTFLWGSFYPDIVHDRLFFANLTNQVYQDILQLNNSGLFVYQYNNNQQDYLLIHHHSEFTQLHSWLPRYTDSIQLVDLNSDGHEDLLFTGPRGLTALTFDSTATTWRSLLNPDKLSVAQRYATVVGTLPAMPPTILQPSIFTQDAQGKVQWATVTQNSNSIQPEEQQIPATTIVKSELSSSPQLPPRSNSEVIPKQITRTTLSQKPTLRWTEQWGNEFLKEPIDMASGQVQFSVPLVDTSAGLQLALFYHSQETSTELLGMGWSIPLAQDYIIVDYKGSIYSEDADYYLITQGRPQRLQHITSEGEIRRFQLAEQSAKQPQVTIEYHQSAQRWNIEYPTEQAIYGKANHTTAADALQWSLTWPNWRGPGHDSDKTQLQPLITAWYLNARLAKHHQQALYYYYEIDNATIGDSKTYTAAIRLKTISDNQQMRLLFNYAAKTQAEYTAPNPIDKEGNIVFPVELAQKHYLQGYSITTASYHQVLQFVYQINDKQRLLTAIQQQLSGYQEPVLQFSYQRSLDKQVLKSCTLPCGATVNFSYETIVPPASTVANVFSYPVTETAKITYGPDYAVMAYRNLDKIILRIMNREMTRTIINCSEEASLSCPTAQSEIKNYMLRAYHNLFIVSVESDQRKLYIFDRYNQTWSAKPVFSFTKEALINFDETTIAVAEPNSNNLRLFKRLDNQADWNETTLRVPRAITRLTLRQGLVVGYDDKRLWRFYLDSRQQWQSSVLEDNLDNNTRQILARFNLTSDTQIYKEFNQNDLQIFNNFILLSSLKENHGQLSSSINLFLLDTQYNIVQRQSFEIQRENILSLTYDIKEKNSIFQLGYVQEGGYFKIRIKALFGDVIKGIGQDAMTEWIRQHNQKSEEFLKKGNLINWNLYFTGINQQGVYCSNDILLRMTGTKCQRQLSPKMFLLGKHFVLEELTVDNKSLFKLYKQDSNQNKQGQPLRELQGQVINHYPAYIAYQPTPDSVKVLTFKDEQTLDQDLTFNNEQLVESDWQNLVTIANASTTTMVHAGPQECLVRPLSTLIRKPDLFVNQMNLTAGGVQRLTGYQRSFRNDLQYSKTTTLKIPGANKSLFGWYEETTSYHVNSGNLTKTQRWFDAARQQVLPVEKQPSNDSTTIMSSSSETNSSLLWDRSNQLLISDFSPYRLADDMAAYYGFESYENNQIGNSSIAKNTWHLVGAQIIKKGFAFTGENYLQLNSTTTTSPAYLEGIFQPRDQDTTYLASCWLRGSIPLTLNTPVSYLKAILSTTTGQEISRLLAQVKQQLGDWFYLELPIDFQVIKQIYQDYVTYSAKNNTAVVLPSLQDVRFRITLRVEADPHQRVDLDHIRFSPFNHDFQATIYQPLTEQLTAVIQANGLVERTIYNRLDQEIASLQEDGQLKQFSSGSKTGLLVPTPQGKEVLANQPPTQLNFQPEGGFYETFDAYALRSRWKLDNPAAWCIAPGQLWHEAPRKHRIKADARLFDGTSAAIRCYFALQKPRASLSFNWKGVGSFQFTRQSDNFTTLTLPNKHFIKPLPLAGELIIMLEQNQAWLWLDGVLLLDQLLQISGTAANLLTPWSSFFLEAQGQVLIEDCLVMNNPALQIEYYNAFGETTQVIQLEDANTADVTEKLYDQLGRPAITTKTTRIHRELGQPLLIYRPNFVSNINPVSQQSVWHTGRLEGEVDRLNPNDQGVAYARTQYAPNPLNEESVLGLAGLDFSVTGPYATHLSRHANIAFLSNLFPTNQGYRQKVESLPNGSQYVAIFDKHNNQVARYTRVPSYNSLLSTYEYDSENRLIKILPPLYHEKVDTASKLTPWQPGEAHLSPQEKQWQQALGTFLSYDLNGNLIRKITPDSGKVEYLYNSVDQMRFMISLGAANQTEQIVYFDYDMHGQLSRTGHLKQLLSIDALQQYLESQSLPHTQDYQLFDYADDHLDPVLRGRIKNCTTYNPDQPVAEEIRFNSQEQVIAKSTLTMSEQTETDKFPDFTKQYVGDKVRTLEYPITVNGQLLRLVYHYNRLGQLVKLGIAGNQNHYISFSYHGSGQLASEQDHLNTSYNFTRSYRYNSPGFLEQLSDPFLTEDITYTKKGYGQAGFGDGMVMQTVFNASWPANADGRWFQIQEDMLASNHSATCIQALKRTGYLTINGQPKKLYIRKMETALPLVCGGKTAQKIVKLIAEKQPPGYYGHRYAYGNHQELVKAKYFTADTEALINPLQPDSFTKEIPNLTPSQSQDIWQLLTNASYIITDQQRIDPATAIGKGGKSFLRDVDLQADLKKLNDNYTIYVEPIKRLIIATISQQRTLL</sequence>
<dbReference type="WBParaSite" id="ACRNAN_scaffold2954.g30195.t1">
    <property type="protein sequence ID" value="ACRNAN_scaffold2954.g30195.t1"/>
    <property type="gene ID" value="ACRNAN_scaffold2954.g30195"/>
</dbReference>
<protein>
    <submittedName>
        <fullName evidence="2">Uncharacterized protein</fullName>
    </submittedName>
</protein>
<accession>A0A914DKC4</accession>
<evidence type="ECO:0000313" key="1">
    <source>
        <dbReference type="Proteomes" id="UP000887540"/>
    </source>
</evidence>
<organism evidence="1 2">
    <name type="scientific">Acrobeloides nanus</name>
    <dbReference type="NCBI Taxonomy" id="290746"/>
    <lineage>
        <taxon>Eukaryota</taxon>
        <taxon>Metazoa</taxon>
        <taxon>Ecdysozoa</taxon>
        <taxon>Nematoda</taxon>
        <taxon>Chromadorea</taxon>
        <taxon>Rhabditida</taxon>
        <taxon>Tylenchina</taxon>
        <taxon>Cephalobomorpha</taxon>
        <taxon>Cephaloboidea</taxon>
        <taxon>Cephalobidae</taxon>
        <taxon>Acrobeloides</taxon>
    </lineage>
</organism>
<reference evidence="2" key="1">
    <citation type="submission" date="2022-11" db="UniProtKB">
        <authorList>
            <consortium name="WormBaseParasite"/>
        </authorList>
    </citation>
    <scope>IDENTIFICATION</scope>
</reference>
<dbReference type="PANTHER" id="PTHR32305:SF15">
    <property type="entry name" value="PROTEIN RHSA-RELATED"/>
    <property type="match status" value="1"/>
</dbReference>
<dbReference type="PANTHER" id="PTHR32305">
    <property type="match status" value="1"/>
</dbReference>
<proteinExistence type="predicted"/>
<dbReference type="Proteomes" id="UP000887540">
    <property type="component" value="Unplaced"/>
</dbReference>
<dbReference type="InterPro" id="IPR050708">
    <property type="entry name" value="T6SS_VgrG/RHS"/>
</dbReference>